<reference evidence="16 17" key="1">
    <citation type="submission" date="2019-05" db="EMBL/GenBank/DDBJ databases">
        <title>Genome sequences of Thalassotalea litorea 1K03283.</title>
        <authorList>
            <person name="Zhang D."/>
        </authorList>
    </citation>
    <scope>NUCLEOTIDE SEQUENCE [LARGE SCALE GENOMIC DNA]</scope>
    <source>
        <strain evidence="16 17">MCCC 1K03283</strain>
    </source>
</reference>
<name>A0A5R9IRM6_9GAMM</name>
<dbReference type="PROSITE" id="PS52016">
    <property type="entry name" value="TONB_DEPENDENT_REC_3"/>
    <property type="match status" value="1"/>
</dbReference>
<evidence type="ECO:0000256" key="12">
    <source>
        <dbReference type="RuleBase" id="RU003357"/>
    </source>
</evidence>
<proteinExistence type="inferred from homology"/>
<evidence type="ECO:0000256" key="1">
    <source>
        <dbReference type="ARBA" id="ARBA00004571"/>
    </source>
</evidence>
<protein>
    <submittedName>
        <fullName evidence="16">TonB-dependent receptor</fullName>
    </submittedName>
</protein>
<evidence type="ECO:0000256" key="4">
    <source>
        <dbReference type="ARBA" id="ARBA00022496"/>
    </source>
</evidence>
<keyword evidence="10 11" id="KW-0998">Cell outer membrane</keyword>
<comment type="similarity">
    <text evidence="11 12">Belongs to the TonB-dependent receptor family.</text>
</comment>
<dbReference type="OrthoDB" id="127311at2"/>
<keyword evidence="17" id="KW-1185">Reference proteome</keyword>
<evidence type="ECO:0000256" key="11">
    <source>
        <dbReference type="PROSITE-ProRule" id="PRU01360"/>
    </source>
</evidence>
<dbReference type="RefSeq" id="WP_138320056.1">
    <property type="nucleotide sequence ID" value="NZ_VCBC01000010.1"/>
</dbReference>
<dbReference type="EMBL" id="VCBC01000010">
    <property type="protein sequence ID" value="TLU64558.1"/>
    <property type="molecule type" value="Genomic_DNA"/>
</dbReference>
<evidence type="ECO:0000256" key="9">
    <source>
        <dbReference type="ARBA" id="ARBA00023136"/>
    </source>
</evidence>
<evidence type="ECO:0000256" key="5">
    <source>
        <dbReference type="ARBA" id="ARBA00022692"/>
    </source>
</evidence>
<keyword evidence="7" id="KW-0406">Ion transport</keyword>
<dbReference type="InterPro" id="IPR037066">
    <property type="entry name" value="Plug_dom_sf"/>
</dbReference>
<dbReference type="Gene3D" id="2.40.170.20">
    <property type="entry name" value="TonB-dependent receptor, beta-barrel domain"/>
    <property type="match status" value="1"/>
</dbReference>
<dbReference type="Pfam" id="PF00593">
    <property type="entry name" value="TonB_dep_Rec_b-barrel"/>
    <property type="match status" value="1"/>
</dbReference>
<evidence type="ECO:0000256" key="2">
    <source>
        <dbReference type="ARBA" id="ARBA00022448"/>
    </source>
</evidence>
<evidence type="ECO:0000256" key="13">
    <source>
        <dbReference type="SAM" id="SignalP"/>
    </source>
</evidence>
<feature type="chain" id="PRO_5024300753" evidence="13">
    <location>
        <begin position="34"/>
        <end position="832"/>
    </location>
</feature>
<evidence type="ECO:0000256" key="10">
    <source>
        <dbReference type="ARBA" id="ARBA00023237"/>
    </source>
</evidence>
<evidence type="ECO:0000259" key="14">
    <source>
        <dbReference type="Pfam" id="PF00593"/>
    </source>
</evidence>
<evidence type="ECO:0000313" key="17">
    <source>
        <dbReference type="Proteomes" id="UP000307790"/>
    </source>
</evidence>
<dbReference type="GO" id="GO:0006826">
    <property type="term" value="P:iron ion transport"/>
    <property type="evidence" value="ECO:0007669"/>
    <property type="project" value="UniProtKB-KW"/>
</dbReference>
<dbReference type="InterPro" id="IPR000531">
    <property type="entry name" value="Beta-barrel_TonB"/>
</dbReference>
<evidence type="ECO:0000256" key="7">
    <source>
        <dbReference type="ARBA" id="ARBA00023065"/>
    </source>
</evidence>
<organism evidence="16 17">
    <name type="scientific">Thalassotalea litorea</name>
    <dbReference type="NCBI Taxonomy" id="2020715"/>
    <lineage>
        <taxon>Bacteria</taxon>
        <taxon>Pseudomonadati</taxon>
        <taxon>Pseudomonadota</taxon>
        <taxon>Gammaproteobacteria</taxon>
        <taxon>Alteromonadales</taxon>
        <taxon>Colwelliaceae</taxon>
        <taxon>Thalassotalea</taxon>
    </lineage>
</organism>
<dbReference type="InterPro" id="IPR039426">
    <property type="entry name" value="TonB-dep_rcpt-like"/>
</dbReference>
<keyword evidence="16" id="KW-0675">Receptor</keyword>
<evidence type="ECO:0000256" key="8">
    <source>
        <dbReference type="ARBA" id="ARBA00023077"/>
    </source>
</evidence>
<keyword evidence="5 11" id="KW-0812">Transmembrane</keyword>
<dbReference type="GO" id="GO:0009279">
    <property type="term" value="C:cell outer membrane"/>
    <property type="evidence" value="ECO:0007669"/>
    <property type="project" value="UniProtKB-SubCell"/>
</dbReference>
<keyword evidence="2 11" id="KW-0813">Transport</keyword>
<feature type="domain" description="TonB-dependent receptor plug" evidence="15">
    <location>
        <begin position="56"/>
        <end position="168"/>
    </location>
</feature>
<dbReference type="Gene3D" id="2.170.130.10">
    <property type="entry name" value="TonB-dependent receptor, plug domain"/>
    <property type="match status" value="1"/>
</dbReference>
<evidence type="ECO:0000256" key="3">
    <source>
        <dbReference type="ARBA" id="ARBA00022452"/>
    </source>
</evidence>
<evidence type="ECO:0000256" key="6">
    <source>
        <dbReference type="ARBA" id="ARBA00023004"/>
    </source>
</evidence>
<keyword evidence="4" id="KW-0410">Iron transport</keyword>
<keyword evidence="6" id="KW-0408">Iron</keyword>
<evidence type="ECO:0000313" key="16">
    <source>
        <dbReference type="EMBL" id="TLU64558.1"/>
    </source>
</evidence>
<keyword evidence="8 12" id="KW-0798">TonB box</keyword>
<evidence type="ECO:0000259" key="15">
    <source>
        <dbReference type="Pfam" id="PF07715"/>
    </source>
</evidence>
<comment type="caution">
    <text evidence="16">The sequence shown here is derived from an EMBL/GenBank/DDBJ whole genome shotgun (WGS) entry which is preliminary data.</text>
</comment>
<dbReference type="Pfam" id="PF07715">
    <property type="entry name" value="Plug"/>
    <property type="match status" value="1"/>
</dbReference>
<keyword evidence="3 11" id="KW-1134">Transmembrane beta strand</keyword>
<feature type="domain" description="TonB-dependent receptor-like beta-barrel" evidence="14">
    <location>
        <begin position="387"/>
        <end position="786"/>
    </location>
</feature>
<keyword evidence="13" id="KW-0732">Signal</keyword>
<dbReference type="PANTHER" id="PTHR32552">
    <property type="entry name" value="FERRICHROME IRON RECEPTOR-RELATED"/>
    <property type="match status" value="1"/>
</dbReference>
<accession>A0A5R9IRM6</accession>
<dbReference type="PANTHER" id="PTHR32552:SF81">
    <property type="entry name" value="TONB-DEPENDENT OUTER MEMBRANE RECEPTOR"/>
    <property type="match status" value="1"/>
</dbReference>
<dbReference type="Proteomes" id="UP000307790">
    <property type="component" value="Unassembled WGS sequence"/>
</dbReference>
<feature type="signal peptide" evidence="13">
    <location>
        <begin position="1"/>
        <end position="33"/>
    </location>
</feature>
<gene>
    <name evidence="16" type="ORF">FE810_10710</name>
</gene>
<dbReference type="InterPro" id="IPR012910">
    <property type="entry name" value="Plug_dom"/>
</dbReference>
<dbReference type="InterPro" id="IPR036942">
    <property type="entry name" value="Beta-barrel_TonB_sf"/>
</dbReference>
<dbReference type="AlphaFoldDB" id="A0A5R9IRM6"/>
<comment type="subcellular location">
    <subcellularLocation>
        <location evidence="1 11">Cell outer membrane</location>
        <topology evidence="1 11">Multi-pass membrane protein</topology>
    </subcellularLocation>
</comment>
<sequence length="832" mass="92019">MKINNKNLSFKLSQVAIALSSAGLLAGSPVAIAEESAQQSGMEVIEVTANRRAQNIKEVPYNISAVSGEELENNQIVDASELMRNVAGITVVDRGYRNSGTVNSIVIRGVNVDSGANGDVPLSAVPTVATYVNETPIFANFILKDIEQVEVLRGPQGTLYGSGSLAGTVKYRMNRPDTDEFSGSVNLTYSQTDGSEGNNLTGDVVLNIPLGDKFAFRGNFGKIDNDGVIDYTTLYELQPVDYGSGSVYSRDEGQMTPVPSNGDIATGDPVFTSKEDADTVEIDYGRVALGFEATDNLNFLLSYQYQSDEIGGRRQVTRGVHWTEEVDGERVATEYGEYENGAVVLEPSERDVSLTALEIEWNLGFATLTSSSSMYENDGEALSDNSGFYAQQKWFTGLYYGAPRPIAIATRGYEEEAFVQELRLVSNERVANMDWVVGLYYMDQDRKVYQDSFMPGYQQWANAAFDWWGIMADFGMVYTDNDFHYVRDESFKDTAIFGELTYHFTDDFRATFGLRTFENESNNDTTLSLPIWPYLGDEPSFGEDDSDTLFKANVSWDIGEDTMLYATVAEGYRRGGANAVPLDGSLEERPEWQQYFSDSTTNYEVGVKGFLGDNNHGYTASLFLMDWQDPQLNTASSWGFFTVANGDSAETSGLELELQGYLGEDLRYVLGYAYVNAELTGDFLTPSPVWVEDPLSVTAEDGAQLPLAPEHTLSFSLDYTYSLDNGWYWITNANMYYQSDSLNWYGDVSGPDANPRQAEIDSFALFNASTRLSTENWDVSLYIKNIGNEEGVTGSVTQGHMGTDPSENFYGNSSKDYISLPRTIGVAATYRF</sequence>
<keyword evidence="9 11" id="KW-0472">Membrane</keyword>
<dbReference type="SUPFAM" id="SSF56935">
    <property type="entry name" value="Porins"/>
    <property type="match status" value="1"/>
</dbReference>